<dbReference type="AlphaFoldDB" id="A0A7Y6NSP1"/>
<proteinExistence type="predicted"/>
<feature type="compositionally biased region" description="Basic and acidic residues" evidence="1">
    <location>
        <begin position="69"/>
        <end position="79"/>
    </location>
</feature>
<reference evidence="2 3" key="1">
    <citation type="submission" date="2020-06" db="EMBL/GenBank/DDBJ databases">
        <title>Schlegella sp. ID0723 isolated from air conditioner.</title>
        <authorList>
            <person name="Kim D.Y."/>
            <person name="Kim D.-U."/>
        </authorList>
    </citation>
    <scope>NUCLEOTIDE SEQUENCE [LARGE SCALE GENOMIC DNA]</scope>
    <source>
        <strain evidence="2 3">ID0723</strain>
    </source>
</reference>
<organism evidence="2 3">
    <name type="scientific">Piscinibacter koreensis</name>
    <dbReference type="NCBI Taxonomy" id="2742824"/>
    <lineage>
        <taxon>Bacteria</taxon>
        <taxon>Pseudomonadati</taxon>
        <taxon>Pseudomonadota</taxon>
        <taxon>Betaproteobacteria</taxon>
        <taxon>Burkholderiales</taxon>
        <taxon>Sphaerotilaceae</taxon>
        <taxon>Piscinibacter</taxon>
    </lineage>
</organism>
<dbReference type="Proteomes" id="UP000529637">
    <property type="component" value="Unassembled WGS sequence"/>
</dbReference>
<evidence type="ECO:0000256" key="1">
    <source>
        <dbReference type="SAM" id="MobiDB-lite"/>
    </source>
</evidence>
<gene>
    <name evidence="2" type="ORF">HQN59_22775</name>
</gene>
<evidence type="ECO:0000313" key="3">
    <source>
        <dbReference type="Proteomes" id="UP000529637"/>
    </source>
</evidence>
<comment type="caution">
    <text evidence="2">The sequence shown here is derived from an EMBL/GenBank/DDBJ whole genome shotgun (WGS) entry which is preliminary data.</text>
</comment>
<dbReference type="RefSeq" id="WP_176071438.1">
    <property type="nucleotide sequence ID" value="NZ_JABWMJ010000014.1"/>
</dbReference>
<dbReference type="EMBL" id="JABWMJ010000014">
    <property type="protein sequence ID" value="NUZ08578.1"/>
    <property type="molecule type" value="Genomic_DNA"/>
</dbReference>
<feature type="region of interest" description="Disordered" evidence="1">
    <location>
        <begin position="69"/>
        <end position="90"/>
    </location>
</feature>
<evidence type="ECO:0000313" key="2">
    <source>
        <dbReference type="EMBL" id="NUZ08578.1"/>
    </source>
</evidence>
<name>A0A7Y6NSP1_9BURK</name>
<sequence>MSRYVFFNSDAQDAKVLTAAKKTARSRGATVVKSLAGTMLLEVTPARVPEVAQALPGWRYSVERKATRVPERKPLERSKARGTLAAAAKG</sequence>
<accession>A0A7Y6NSP1</accession>
<protein>
    <submittedName>
        <fullName evidence="2">Uncharacterized protein</fullName>
    </submittedName>
</protein>
<keyword evidence="3" id="KW-1185">Reference proteome</keyword>